<protein>
    <submittedName>
        <fullName evidence="3">Aminodeoxychorismate/anthranilate synthase component II</fullName>
    </submittedName>
</protein>
<reference evidence="3 4" key="1">
    <citation type="submission" date="2018-12" db="EMBL/GenBank/DDBJ databases">
        <title>Complete genome of Nonlabens sp. MJ115.</title>
        <authorList>
            <person name="Choi H.S."/>
            <person name="Jung J."/>
        </authorList>
    </citation>
    <scope>NUCLEOTIDE SEQUENCE [LARGE SCALE GENOMIC DNA]</scope>
    <source>
        <strain evidence="3 4">MJ115</strain>
    </source>
</reference>
<dbReference type="Proteomes" id="UP000279600">
    <property type="component" value="Chromosome"/>
</dbReference>
<evidence type="ECO:0000259" key="2">
    <source>
        <dbReference type="Pfam" id="PF00117"/>
    </source>
</evidence>
<dbReference type="InterPro" id="IPR017926">
    <property type="entry name" value="GATASE"/>
</dbReference>
<dbReference type="AlphaFoldDB" id="A0A3S9N133"/>
<dbReference type="KEGG" id="noj:EJ995_12725"/>
<proteinExistence type="predicted"/>
<dbReference type="OrthoDB" id="9786812at2"/>
<keyword evidence="1" id="KW-0315">Glutamine amidotransferase</keyword>
<dbReference type="InterPro" id="IPR050472">
    <property type="entry name" value="Anth_synth/Amidotransfase"/>
</dbReference>
<dbReference type="FunFam" id="3.40.50.880:FF:000003">
    <property type="entry name" value="Anthranilate synthase component II"/>
    <property type="match status" value="1"/>
</dbReference>
<dbReference type="InterPro" id="IPR006221">
    <property type="entry name" value="TrpG/PapA_dom"/>
</dbReference>
<dbReference type="PRINTS" id="PR00099">
    <property type="entry name" value="CPSGATASE"/>
</dbReference>
<dbReference type="GO" id="GO:0000162">
    <property type="term" value="P:L-tryptophan biosynthetic process"/>
    <property type="evidence" value="ECO:0007669"/>
    <property type="project" value="TreeGrafter"/>
</dbReference>
<keyword evidence="4" id="KW-1185">Reference proteome</keyword>
<dbReference type="PANTHER" id="PTHR43418">
    <property type="entry name" value="MULTIFUNCTIONAL TRYPTOPHAN BIOSYNTHESIS PROTEIN-RELATED"/>
    <property type="match status" value="1"/>
</dbReference>
<dbReference type="SUPFAM" id="SSF52317">
    <property type="entry name" value="Class I glutamine amidotransferase-like"/>
    <property type="match status" value="1"/>
</dbReference>
<gene>
    <name evidence="3" type="ORF">EJ995_12725</name>
</gene>
<dbReference type="PRINTS" id="PR00097">
    <property type="entry name" value="ANTSNTHASEII"/>
</dbReference>
<dbReference type="InterPro" id="IPR029062">
    <property type="entry name" value="Class_I_gatase-like"/>
</dbReference>
<dbReference type="GO" id="GO:0004049">
    <property type="term" value="F:anthranilate synthase activity"/>
    <property type="evidence" value="ECO:0007669"/>
    <property type="project" value="TreeGrafter"/>
</dbReference>
<dbReference type="EMBL" id="CP034549">
    <property type="protein sequence ID" value="AZQ45052.1"/>
    <property type="molecule type" value="Genomic_DNA"/>
</dbReference>
<dbReference type="Gene3D" id="3.40.50.880">
    <property type="match status" value="1"/>
</dbReference>
<dbReference type="CDD" id="cd01743">
    <property type="entry name" value="GATase1_Anthranilate_Synthase"/>
    <property type="match status" value="1"/>
</dbReference>
<accession>A0A3S9N133</accession>
<evidence type="ECO:0000313" key="4">
    <source>
        <dbReference type="Proteomes" id="UP000279600"/>
    </source>
</evidence>
<evidence type="ECO:0000256" key="1">
    <source>
        <dbReference type="ARBA" id="ARBA00022962"/>
    </source>
</evidence>
<dbReference type="NCBIfam" id="TIGR00566">
    <property type="entry name" value="trpG_papA"/>
    <property type="match status" value="1"/>
</dbReference>
<feature type="domain" description="Glutamine amidotransferase" evidence="2">
    <location>
        <begin position="8"/>
        <end position="188"/>
    </location>
</feature>
<dbReference type="PANTHER" id="PTHR43418:SF4">
    <property type="entry name" value="MULTIFUNCTIONAL TRYPTOPHAN BIOSYNTHESIS PROTEIN"/>
    <property type="match status" value="1"/>
</dbReference>
<sequence>MKKSPNILVVDNYDSFTYNLVHYLEDLEATVTVYRNDEIEPEDTLSYDAIVLSPGPGIPKEAGNLMDIIETAKGKVPLLGICLGHQAITESYGGTIINLDKVYHGIATTMTHHGSDLFAGIDEQFEAGRYHSWNALKSDFPKELEVTAIDEQGEIMALRHRELPIYGVQFHPESIMTPQGKIMLKNFLNSL</sequence>
<dbReference type="PRINTS" id="PR00096">
    <property type="entry name" value="GATASE"/>
</dbReference>
<dbReference type="Pfam" id="PF00117">
    <property type="entry name" value="GATase"/>
    <property type="match status" value="1"/>
</dbReference>
<dbReference type="PROSITE" id="PS51273">
    <property type="entry name" value="GATASE_TYPE_1"/>
    <property type="match status" value="1"/>
</dbReference>
<dbReference type="RefSeq" id="WP_126448760.1">
    <property type="nucleotide sequence ID" value="NZ_CP034549.1"/>
</dbReference>
<name>A0A3S9N133_9FLAO</name>
<dbReference type="GO" id="GO:0005829">
    <property type="term" value="C:cytosol"/>
    <property type="evidence" value="ECO:0007669"/>
    <property type="project" value="TreeGrafter"/>
</dbReference>
<evidence type="ECO:0000313" key="3">
    <source>
        <dbReference type="EMBL" id="AZQ45052.1"/>
    </source>
</evidence>
<organism evidence="3 4">
    <name type="scientific">Nonlabens ponticola</name>
    <dbReference type="NCBI Taxonomy" id="2496866"/>
    <lineage>
        <taxon>Bacteria</taxon>
        <taxon>Pseudomonadati</taxon>
        <taxon>Bacteroidota</taxon>
        <taxon>Flavobacteriia</taxon>
        <taxon>Flavobacteriales</taxon>
        <taxon>Flavobacteriaceae</taxon>
        <taxon>Nonlabens</taxon>
    </lineage>
</organism>